<feature type="compositionally biased region" description="Basic and acidic residues" evidence="1">
    <location>
        <begin position="438"/>
        <end position="447"/>
    </location>
</feature>
<organism evidence="3 4">
    <name type="scientific">Cyanidium caldarium</name>
    <name type="common">Red alga</name>
    <dbReference type="NCBI Taxonomy" id="2771"/>
    <lineage>
        <taxon>Eukaryota</taxon>
        <taxon>Rhodophyta</taxon>
        <taxon>Bangiophyceae</taxon>
        <taxon>Cyanidiales</taxon>
        <taxon>Cyanidiaceae</taxon>
        <taxon>Cyanidium</taxon>
    </lineage>
</organism>
<name>A0AAV9IX32_CYACA</name>
<evidence type="ECO:0000256" key="1">
    <source>
        <dbReference type="SAM" id="MobiDB-lite"/>
    </source>
</evidence>
<dbReference type="InterPro" id="IPR002014">
    <property type="entry name" value="VHS_dom"/>
</dbReference>
<evidence type="ECO:0000259" key="2">
    <source>
        <dbReference type="PROSITE" id="PS50179"/>
    </source>
</evidence>
<reference evidence="3 4" key="1">
    <citation type="submission" date="2022-07" db="EMBL/GenBank/DDBJ databases">
        <title>Genome-wide signatures of adaptation to extreme environments.</title>
        <authorList>
            <person name="Cho C.H."/>
            <person name="Yoon H.S."/>
        </authorList>
    </citation>
    <scope>NUCLEOTIDE SEQUENCE [LARGE SCALE GENOMIC DNA]</scope>
    <source>
        <strain evidence="3 4">DBV 063 E5</strain>
    </source>
</reference>
<feature type="compositionally biased region" description="Low complexity" evidence="1">
    <location>
        <begin position="377"/>
        <end position="393"/>
    </location>
</feature>
<evidence type="ECO:0000313" key="4">
    <source>
        <dbReference type="Proteomes" id="UP001301350"/>
    </source>
</evidence>
<feature type="region of interest" description="Disordered" evidence="1">
    <location>
        <begin position="359"/>
        <end position="395"/>
    </location>
</feature>
<dbReference type="GO" id="GO:0035091">
    <property type="term" value="F:phosphatidylinositol binding"/>
    <property type="evidence" value="ECO:0007669"/>
    <property type="project" value="InterPro"/>
</dbReference>
<feature type="region of interest" description="Disordered" evidence="1">
    <location>
        <begin position="434"/>
        <end position="480"/>
    </location>
</feature>
<dbReference type="EMBL" id="JANCYW010000009">
    <property type="protein sequence ID" value="KAK4536648.1"/>
    <property type="molecule type" value="Genomic_DNA"/>
</dbReference>
<sequence>MQRPFEELLLSVVEQGADSEERALSGRPRTRQDGSLVCRQVEVAHRCVEEEEHRQWLNRVLSDYLGESNEVVRRAYGITGGATRPPRLFGLGLWRRQEAPSRGHGSSSASGPLQWGAAEHSALARGLSALLLLDVCVRNGNVVLSGSIAASCLPHVVAAAQCPICPGEAQCGRARLPPAAEHACTRYVGRARLLLRAWAELLQPLERELPAFRQAWEDVQRSGLSVPKQQPAVAPPPPFYPPSLNRAWPPPPPPRIPPPPRASREAMLRRLRDDFAVTQATIEQLVQATQLAMQRPGEQRDADRIEAARLCTNVLEMYTRLGGLIPRLTEQDLLAEALRLHEQAGNAVSEYEQVAARQAGGGAATATAEAPADDATRTPLSSTTTEAPAASAPNAPPEELLRLEETEQDEVAPNADAGHANGTPRPDVLAAVFGTDETQAHSPEEVHGAPALLPRPYHHDLVPNTAGHHHGDASTNSPRQ</sequence>
<protein>
    <recommendedName>
        <fullName evidence="2">VHS domain-containing protein</fullName>
    </recommendedName>
</protein>
<feature type="domain" description="VHS" evidence="2">
    <location>
        <begin position="127"/>
        <end position="227"/>
    </location>
</feature>
<dbReference type="GO" id="GO:0043130">
    <property type="term" value="F:ubiquitin binding"/>
    <property type="evidence" value="ECO:0007669"/>
    <property type="project" value="InterPro"/>
</dbReference>
<gene>
    <name evidence="3" type="ORF">CDCA_CDCA09G2673</name>
</gene>
<evidence type="ECO:0000313" key="3">
    <source>
        <dbReference type="EMBL" id="KAK4536648.1"/>
    </source>
</evidence>
<comment type="caution">
    <text evidence="3">The sequence shown here is derived from an EMBL/GenBank/DDBJ whole genome shotgun (WGS) entry which is preliminary data.</text>
</comment>
<accession>A0AAV9IX32</accession>
<dbReference type="Proteomes" id="UP001301350">
    <property type="component" value="Unassembled WGS sequence"/>
</dbReference>
<dbReference type="AlphaFoldDB" id="A0AAV9IX32"/>
<keyword evidence="4" id="KW-1185">Reference proteome</keyword>
<feature type="compositionally biased region" description="Low complexity" evidence="1">
    <location>
        <begin position="359"/>
        <end position="370"/>
    </location>
</feature>
<dbReference type="PROSITE" id="PS50179">
    <property type="entry name" value="VHS"/>
    <property type="match status" value="1"/>
</dbReference>
<proteinExistence type="predicted"/>